<evidence type="ECO:0000313" key="3">
    <source>
        <dbReference type="Proteomes" id="UP000006591"/>
    </source>
</evidence>
<dbReference type="Gramene" id="ONIVA03G24610.1">
    <property type="protein sequence ID" value="ONIVA03G24610.1"/>
    <property type="gene ID" value="ONIVA03G24610"/>
</dbReference>
<dbReference type="Proteomes" id="UP000006591">
    <property type="component" value="Chromosome 3"/>
</dbReference>
<sequence length="22" mass="2410">MHSRHPLPPVPLCATGLSHEMV</sequence>
<dbReference type="EnsemblPlants" id="ONIVA03G24610.1">
    <property type="protein sequence ID" value="ONIVA03G24610.1"/>
    <property type="gene ID" value="ONIVA03G24610"/>
</dbReference>
<evidence type="ECO:0000313" key="2">
    <source>
        <dbReference type="EnsemblPlants" id="ONIVA03G24610.1"/>
    </source>
</evidence>
<keyword evidence="3" id="KW-1185">Reference proteome</keyword>
<accession>A0A0E0GPK7</accession>
<dbReference type="AlphaFoldDB" id="A0A0E0GPK7"/>
<feature type="compositionally biased region" description="Pro residues" evidence="1">
    <location>
        <begin position="1"/>
        <end position="11"/>
    </location>
</feature>
<feature type="region of interest" description="Disordered" evidence="1">
    <location>
        <begin position="1"/>
        <end position="22"/>
    </location>
</feature>
<protein>
    <submittedName>
        <fullName evidence="2">Uncharacterized protein</fullName>
    </submittedName>
</protein>
<organism evidence="2">
    <name type="scientific">Oryza nivara</name>
    <name type="common">Indian wild rice</name>
    <name type="synonym">Oryza sativa f. spontanea</name>
    <dbReference type="NCBI Taxonomy" id="4536"/>
    <lineage>
        <taxon>Eukaryota</taxon>
        <taxon>Viridiplantae</taxon>
        <taxon>Streptophyta</taxon>
        <taxon>Embryophyta</taxon>
        <taxon>Tracheophyta</taxon>
        <taxon>Spermatophyta</taxon>
        <taxon>Magnoliopsida</taxon>
        <taxon>Liliopsida</taxon>
        <taxon>Poales</taxon>
        <taxon>Poaceae</taxon>
        <taxon>BOP clade</taxon>
        <taxon>Oryzoideae</taxon>
        <taxon>Oryzeae</taxon>
        <taxon>Oryzinae</taxon>
        <taxon>Oryza</taxon>
    </lineage>
</organism>
<reference evidence="2" key="2">
    <citation type="submission" date="2018-04" db="EMBL/GenBank/DDBJ databases">
        <title>OnivRS2 (Oryza nivara Reference Sequence Version 2).</title>
        <authorList>
            <person name="Zhang J."/>
            <person name="Kudrna D."/>
            <person name="Lee S."/>
            <person name="Talag J."/>
            <person name="Rajasekar S."/>
            <person name="Welchert J."/>
            <person name="Hsing Y.-I."/>
            <person name="Wing R.A."/>
        </authorList>
    </citation>
    <scope>NUCLEOTIDE SEQUENCE [LARGE SCALE GENOMIC DNA]</scope>
    <source>
        <strain evidence="2">SL10</strain>
    </source>
</reference>
<proteinExistence type="predicted"/>
<name>A0A0E0GPK7_ORYNI</name>
<evidence type="ECO:0000256" key="1">
    <source>
        <dbReference type="SAM" id="MobiDB-lite"/>
    </source>
</evidence>
<dbReference type="HOGENOM" id="CLU_3425380_0_0_1"/>
<reference evidence="2" key="1">
    <citation type="submission" date="2015-04" db="UniProtKB">
        <authorList>
            <consortium name="EnsemblPlants"/>
        </authorList>
    </citation>
    <scope>IDENTIFICATION</scope>
    <source>
        <strain evidence="2">SL10</strain>
    </source>
</reference>